<organism evidence="2">
    <name type="scientific">marine metagenome</name>
    <dbReference type="NCBI Taxonomy" id="408172"/>
    <lineage>
        <taxon>unclassified sequences</taxon>
        <taxon>metagenomes</taxon>
        <taxon>ecological metagenomes</taxon>
    </lineage>
</organism>
<evidence type="ECO:0000313" key="2">
    <source>
        <dbReference type="EMBL" id="SVE07280.1"/>
    </source>
</evidence>
<accession>A0A383AI98</accession>
<keyword evidence="1" id="KW-0812">Transmembrane</keyword>
<dbReference type="AlphaFoldDB" id="A0A383AI98"/>
<reference evidence="2" key="1">
    <citation type="submission" date="2018-05" db="EMBL/GenBank/DDBJ databases">
        <authorList>
            <person name="Lanie J.A."/>
            <person name="Ng W.-L."/>
            <person name="Kazmierczak K.M."/>
            <person name="Andrzejewski T.M."/>
            <person name="Davidsen T.M."/>
            <person name="Wayne K.J."/>
            <person name="Tettelin H."/>
            <person name="Glass J.I."/>
            <person name="Rusch D."/>
            <person name="Podicherti R."/>
            <person name="Tsui H.-C.T."/>
            <person name="Winkler M.E."/>
        </authorList>
    </citation>
    <scope>NUCLEOTIDE SEQUENCE</scope>
</reference>
<evidence type="ECO:0000256" key="1">
    <source>
        <dbReference type="SAM" id="Phobius"/>
    </source>
</evidence>
<keyword evidence="1" id="KW-0472">Membrane</keyword>
<name>A0A383AI98_9ZZZZ</name>
<sequence>MSNLLIGIILIMGIGGYFLYIENENLKAENTAYELRDAEQDAAIDQLQGDLELQGNSLVAMTQKNAEIEGEMNRYLNIFKRHNLTKLAYAKPGLIEPKANK</sequence>
<proteinExistence type="predicted"/>
<keyword evidence="1" id="KW-1133">Transmembrane helix</keyword>
<dbReference type="EMBL" id="UINC01192240">
    <property type="protein sequence ID" value="SVE07280.1"/>
    <property type="molecule type" value="Genomic_DNA"/>
</dbReference>
<feature type="transmembrane region" description="Helical" evidence="1">
    <location>
        <begin position="6"/>
        <end position="21"/>
    </location>
</feature>
<gene>
    <name evidence="2" type="ORF">METZ01_LOCUS460134</name>
</gene>
<feature type="non-terminal residue" evidence="2">
    <location>
        <position position="101"/>
    </location>
</feature>
<protein>
    <submittedName>
        <fullName evidence="2">Uncharacterized protein</fullName>
    </submittedName>
</protein>